<dbReference type="EC" id="4.1.1.20" evidence="5 6"/>
<dbReference type="InterPro" id="IPR000183">
    <property type="entry name" value="Orn/DAP/Arg_de-COase"/>
</dbReference>
<dbReference type="PANTHER" id="PTHR43727:SF2">
    <property type="entry name" value="GROUP IV DECARBOXYLASE"/>
    <property type="match status" value="1"/>
</dbReference>
<comment type="function">
    <text evidence="5">Specifically catalyzes the decarboxylation of meso-diaminopimelate (meso-DAP) to L-lysine.</text>
</comment>
<evidence type="ECO:0000256" key="6">
    <source>
        <dbReference type="NCBIfam" id="TIGR01048"/>
    </source>
</evidence>
<dbReference type="AlphaFoldDB" id="A0A117LFS9"/>
<evidence type="ECO:0000256" key="5">
    <source>
        <dbReference type="HAMAP-Rule" id="MF_02120"/>
    </source>
</evidence>
<evidence type="ECO:0000259" key="9">
    <source>
        <dbReference type="Pfam" id="PF00278"/>
    </source>
</evidence>
<dbReference type="PRINTS" id="PR01179">
    <property type="entry name" value="ODADCRBXLASE"/>
</dbReference>
<evidence type="ECO:0000256" key="4">
    <source>
        <dbReference type="ARBA" id="ARBA00023239"/>
    </source>
</evidence>
<dbReference type="InterPro" id="IPR022643">
    <property type="entry name" value="De-COase2_C"/>
</dbReference>
<evidence type="ECO:0000256" key="1">
    <source>
        <dbReference type="ARBA" id="ARBA00001933"/>
    </source>
</evidence>
<dbReference type="Pfam" id="PF00278">
    <property type="entry name" value="Orn_DAP_Arg_deC"/>
    <property type="match status" value="1"/>
</dbReference>
<dbReference type="Gene3D" id="2.40.37.10">
    <property type="entry name" value="Lyase, Ornithine Decarboxylase, Chain A, domain 1"/>
    <property type="match status" value="1"/>
</dbReference>
<dbReference type="GO" id="GO:0030170">
    <property type="term" value="F:pyridoxal phosphate binding"/>
    <property type="evidence" value="ECO:0007669"/>
    <property type="project" value="UniProtKB-UniRule"/>
</dbReference>
<comment type="similarity">
    <text evidence="5">Belongs to the Orn/Lys/Arg decarboxylase class-II family. LysA subfamily.</text>
</comment>
<proteinExistence type="inferred from homology"/>
<dbReference type="InterPro" id="IPR022653">
    <property type="entry name" value="De-COase2_pyr-phos_BS"/>
</dbReference>
<dbReference type="PRINTS" id="PR01181">
    <property type="entry name" value="DAPDCRBXLASE"/>
</dbReference>
<dbReference type="EMBL" id="LGFT01000016">
    <property type="protein sequence ID" value="KUK44755.1"/>
    <property type="molecule type" value="Genomic_DNA"/>
</dbReference>
<dbReference type="InterPro" id="IPR009006">
    <property type="entry name" value="Ala_racemase/Decarboxylase_C"/>
</dbReference>
<dbReference type="PANTHER" id="PTHR43727">
    <property type="entry name" value="DIAMINOPIMELATE DECARBOXYLASE"/>
    <property type="match status" value="1"/>
</dbReference>
<gene>
    <name evidence="5" type="primary">lysA</name>
    <name evidence="11" type="ORF">XD72_0860</name>
</gene>
<evidence type="ECO:0000256" key="7">
    <source>
        <dbReference type="PIRSR" id="PIRSR600183-50"/>
    </source>
</evidence>
<dbReference type="Proteomes" id="UP000057043">
    <property type="component" value="Unassembled WGS sequence"/>
</dbReference>
<feature type="binding site" evidence="5">
    <location>
        <begin position="298"/>
        <end position="301"/>
    </location>
    <ligand>
        <name>pyridoxal 5'-phosphate</name>
        <dbReference type="ChEBI" id="CHEBI:597326"/>
    </ligand>
</feature>
<dbReference type="InterPro" id="IPR022644">
    <property type="entry name" value="De-COase2_N"/>
</dbReference>
<dbReference type="SUPFAM" id="SSF51419">
    <property type="entry name" value="PLP-binding barrel"/>
    <property type="match status" value="1"/>
</dbReference>
<accession>A0A117LFS9</accession>
<feature type="domain" description="Orn/DAP/Arg decarboxylase 2 C-terminal" evidence="9">
    <location>
        <begin position="306"/>
        <end position="394"/>
    </location>
</feature>
<dbReference type="FunFam" id="3.20.20.10:FF:000003">
    <property type="entry name" value="Diaminopimelate decarboxylase"/>
    <property type="match status" value="1"/>
</dbReference>
<feature type="domain" description="Orn/DAP/Arg decarboxylase 2 N-terminal" evidence="10">
    <location>
        <begin position="57"/>
        <end position="305"/>
    </location>
</feature>
<protein>
    <recommendedName>
        <fullName evidence="5 6">Diaminopimelate decarboxylase</fullName>
        <shortName evidence="5">DAP decarboxylase</shortName>
        <shortName evidence="5">DAPDC</shortName>
        <ecNumber evidence="5 6">4.1.1.20</ecNumber>
    </recommendedName>
</protein>
<feature type="binding site" evidence="5">
    <location>
        <position position="336"/>
    </location>
    <ligand>
        <name>substrate</name>
    </ligand>
</feature>
<dbReference type="PATRIC" id="fig|301375.7.peg.428"/>
<feature type="binding site" evidence="5">
    <location>
        <position position="257"/>
    </location>
    <ligand>
        <name>pyridoxal 5'-phosphate</name>
        <dbReference type="ChEBI" id="CHEBI:597326"/>
    </ligand>
</feature>
<keyword evidence="2 5" id="KW-0210">Decarboxylase</keyword>
<feature type="binding site" evidence="5">
    <location>
        <position position="396"/>
    </location>
    <ligand>
        <name>substrate</name>
    </ligand>
</feature>
<dbReference type="SUPFAM" id="SSF50621">
    <property type="entry name" value="Alanine racemase C-terminal domain-like"/>
    <property type="match status" value="1"/>
</dbReference>
<keyword evidence="5 8" id="KW-0457">Lysine biosynthesis</keyword>
<dbReference type="GO" id="GO:0009089">
    <property type="term" value="P:lysine biosynthetic process via diaminopimelate"/>
    <property type="evidence" value="ECO:0007669"/>
    <property type="project" value="UniProtKB-UniRule"/>
</dbReference>
<evidence type="ECO:0000313" key="12">
    <source>
        <dbReference type="Proteomes" id="UP000057043"/>
    </source>
</evidence>
<name>A0A117LFS9_9EURY</name>
<dbReference type="GO" id="GO:0008836">
    <property type="term" value="F:diaminopimelate decarboxylase activity"/>
    <property type="evidence" value="ECO:0007669"/>
    <property type="project" value="UniProtKB-UniRule"/>
</dbReference>
<feature type="binding site" evidence="5">
    <location>
        <position position="396"/>
    </location>
    <ligand>
        <name>pyridoxal 5'-phosphate</name>
        <dbReference type="ChEBI" id="CHEBI:597326"/>
    </ligand>
</feature>
<keyword evidence="3 5" id="KW-0663">Pyridoxal phosphate</keyword>
<feature type="active site" description="Proton donor" evidence="7">
    <location>
        <position position="367"/>
    </location>
</feature>
<comment type="caution">
    <text evidence="11">The sequence shown here is derived from an EMBL/GenBank/DDBJ whole genome shotgun (WGS) entry which is preliminary data.</text>
</comment>
<comment type="cofactor">
    <cofactor evidence="1 5 7 8">
        <name>pyridoxal 5'-phosphate</name>
        <dbReference type="ChEBI" id="CHEBI:597326"/>
    </cofactor>
</comment>
<keyword evidence="5" id="KW-0028">Amino-acid biosynthesis</keyword>
<dbReference type="UniPathway" id="UPA00034">
    <property type="reaction ID" value="UER00027"/>
</dbReference>
<evidence type="ECO:0000313" key="11">
    <source>
        <dbReference type="EMBL" id="KUK44755.1"/>
    </source>
</evidence>
<dbReference type="InterPro" id="IPR029066">
    <property type="entry name" value="PLP-binding_barrel"/>
</dbReference>
<organism evidence="11 12">
    <name type="scientific">Methanothrix harundinacea</name>
    <dbReference type="NCBI Taxonomy" id="301375"/>
    <lineage>
        <taxon>Archaea</taxon>
        <taxon>Methanobacteriati</taxon>
        <taxon>Methanobacteriota</taxon>
        <taxon>Stenosarchaea group</taxon>
        <taxon>Methanomicrobia</taxon>
        <taxon>Methanotrichales</taxon>
        <taxon>Methanotrichaceae</taxon>
        <taxon>Methanothrix</taxon>
    </lineage>
</organism>
<comment type="pathway">
    <text evidence="5 8">Amino-acid biosynthesis; L-lysine biosynthesis via DAP pathway; L-lysine from DL-2,6-diaminopimelate: step 1/1.</text>
</comment>
<feature type="modified residue" description="N6-(pyridoxal phosphate)lysine" evidence="5 7">
    <location>
        <position position="79"/>
    </location>
</feature>
<reference evidence="11 12" key="1">
    <citation type="journal article" date="2015" name="MBio">
        <title>Genome-Resolved Metagenomic Analysis Reveals Roles for Candidate Phyla and Other Microbial Community Members in Biogeochemical Transformations in Oil Reservoirs.</title>
        <authorList>
            <person name="Hu P."/>
            <person name="Tom L."/>
            <person name="Singh A."/>
            <person name="Thomas B.C."/>
            <person name="Baker B.J."/>
            <person name="Piceno Y.M."/>
            <person name="Andersen G.L."/>
            <person name="Banfield J.F."/>
        </authorList>
    </citation>
    <scope>NUCLEOTIDE SEQUENCE [LARGE SCALE GENOMIC DNA]</scope>
    <source>
        <strain evidence="11">57_489</strain>
    </source>
</reference>
<keyword evidence="4 5" id="KW-0456">Lyase</keyword>
<evidence type="ECO:0000256" key="2">
    <source>
        <dbReference type="ARBA" id="ARBA00022793"/>
    </source>
</evidence>
<comment type="subunit">
    <text evidence="5">Homodimer.</text>
</comment>
<dbReference type="PROSITE" id="PS00878">
    <property type="entry name" value="ODR_DC_2_1"/>
    <property type="match status" value="1"/>
</dbReference>
<dbReference type="InterPro" id="IPR002986">
    <property type="entry name" value="DAP_deCOOHase_LysA"/>
</dbReference>
<evidence type="ECO:0000259" key="10">
    <source>
        <dbReference type="Pfam" id="PF02784"/>
    </source>
</evidence>
<feature type="binding site" evidence="5">
    <location>
        <position position="368"/>
    </location>
    <ligand>
        <name>substrate</name>
    </ligand>
</feature>
<evidence type="ECO:0000256" key="3">
    <source>
        <dbReference type="ARBA" id="ARBA00022898"/>
    </source>
</evidence>
<dbReference type="CDD" id="cd06828">
    <property type="entry name" value="PLPDE_III_DapDC"/>
    <property type="match status" value="1"/>
</dbReference>
<comment type="catalytic activity">
    <reaction evidence="5 8">
        <text>meso-2,6-diaminopimelate + H(+) = L-lysine + CO2</text>
        <dbReference type="Rhea" id="RHEA:15101"/>
        <dbReference type="ChEBI" id="CHEBI:15378"/>
        <dbReference type="ChEBI" id="CHEBI:16526"/>
        <dbReference type="ChEBI" id="CHEBI:32551"/>
        <dbReference type="ChEBI" id="CHEBI:57791"/>
        <dbReference type="EC" id="4.1.1.20"/>
    </reaction>
</comment>
<dbReference type="HAMAP" id="MF_02120">
    <property type="entry name" value="LysA"/>
    <property type="match status" value="1"/>
</dbReference>
<dbReference type="NCBIfam" id="TIGR01048">
    <property type="entry name" value="lysA"/>
    <property type="match status" value="1"/>
</dbReference>
<feature type="binding site" evidence="5">
    <location>
        <position position="301"/>
    </location>
    <ligand>
        <name>substrate</name>
    </ligand>
</feature>
<dbReference type="Pfam" id="PF02784">
    <property type="entry name" value="Orn_Arg_deC_N"/>
    <property type="match status" value="1"/>
</dbReference>
<evidence type="ECO:0000256" key="8">
    <source>
        <dbReference type="RuleBase" id="RU003738"/>
    </source>
</evidence>
<dbReference type="Gene3D" id="3.20.20.10">
    <property type="entry name" value="Alanine racemase"/>
    <property type="match status" value="1"/>
</dbReference>
<feature type="binding site" evidence="5">
    <location>
        <position position="340"/>
    </location>
    <ligand>
        <name>substrate</name>
    </ligand>
</feature>
<sequence length="444" mass="48161">MGEDEKGFTGLDPTSRSMFGTKEHLRAQEGHLLIDGVDVVDLAGEFGTPLYVTSEKRLRENVRLYREAFPESWIYFAVKANGNLALLRILAEEGMGADVFSAGELSLVRMAGMPMEKVLFNGNSKRIEELKMAVEAGVRISADSRDELLALSEVASEMGQEAEVAFRVNPDVSATTHPKIATGLKTSKFGIPWREIVEVYRTAMSLEGVRPIGLHCHIGSQILETSPFEEAAARMMELAGEIVGMGGEIEMMDFGGGLGIAYSPETQAPTPADLAAGILPVFKDGCQKLGISPRMILEPGRSIVADTTLFLTRVNVVKRAHVNFVGVDAGFNLLARPMLYDAYHHAVVANKADHKPEEKYTIVGPICESGDVLAKDRTLPKVERGDIVAMLDAGAYGFSMASVYNGQPRCPEVLVGGGRAELIRRGEDRSVFLAGQIVPPRLLK</sequence>